<accession>A0ABP5NPK3</accession>
<dbReference type="Proteomes" id="UP001500432">
    <property type="component" value="Unassembled WGS sequence"/>
</dbReference>
<comment type="caution">
    <text evidence="1">The sequence shown here is derived from an EMBL/GenBank/DDBJ whole genome shotgun (WGS) entry which is preliminary data.</text>
</comment>
<organism evidence="1 2">
    <name type="scientific">Sinomonas flava</name>
    <dbReference type="NCBI Taxonomy" id="496857"/>
    <lineage>
        <taxon>Bacteria</taxon>
        <taxon>Bacillati</taxon>
        <taxon>Actinomycetota</taxon>
        <taxon>Actinomycetes</taxon>
        <taxon>Micrococcales</taxon>
        <taxon>Micrococcaceae</taxon>
        <taxon>Sinomonas</taxon>
    </lineage>
</organism>
<proteinExistence type="predicted"/>
<dbReference type="EMBL" id="BAAAQW010000006">
    <property type="protein sequence ID" value="GAA2201415.1"/>
    <property type="molecule type" value="Genomic_DNA"/>
</dbReference>
<keyword evidence="2" id="KW-1185">Reference proteome</keyword>
<evidence type="ECO:0000313" key="2">
    <source>
        <dbReference type="Proteomes" id="UP001500432"/>
    </source>
</evidence>
<evidence type="ECO:0000313" key="1">
    <source>
        <dbReference type="EMBL" id="GAA2201415.1"/>
    </source>
</evidence>
<reference evidence="2" key="1">
    <citation type="journal article" date="2019" name="Int. J. Syst. Evol. Microbiol.">
        <title>The Global Catalogue of Microorganisms (GCM) 10K type strain sequencing project: providing services to taxonomists for standard genome sequencing and annotation.</title>
        <authorList>
            <consortium name="The Broad Institute Genomics Platform"/>
            <consortium name="The Broad Institute Genome Sequencing Center for Infectious Disease"/>
            <person name="Wu L."/>
            <person name="Ma J."/>
        </authorList>
    </citation>
    <scope>NUCLEOTIDE SEQUENCE [LARGE SCALE GENOMIC DNA]</scope>
    <source>
        <strain evidence="2">JCM 16034</strain>
    </source>
</reference>
<protein>
    <submittedName>
        <fullName evidence="1">Uncharacterized protein</fullName>
    </submittedName>
</protein>
<name>A0ABP5NPK3_9MICC</name>
<sequence>MWESGSRPSQRLWITVWISRVDRGAQGPAWRSPTGYFGVATQSRAPPWTWRGDHGRATRVASEAEAWDLYPNPLQKRVREAK</sequence>
<gene>
    <name evidence="1" type="ORF">GCM10009849_25820</name>
</gene>